<dbReference type="OrthoDB" id="6878614at2"/>
<comment type="caution">
    <text evidence="2">The sequence shown here is derived from an EMBL/GenBank/DDBJ whole genome shotgun (WGS) entry which is preliminary data.</text>
</comment>
<organism evidence="2 3">
    <name type="scientific">Pseudomonas prosekii</name>
    <dbReference type="NCBI Taxonomy" id="1148509"/>
    <lineage>
        <taxon>Bacteria</taxon>
        <taxon>Pseudomonadati</taxon>
        <taxon>Pseudomonadota</taxon>
        <taxon>Gammaproteobacteria</taxon>
        <taxon>Pseudomonadales</taxon>
        <taxon>Pseudomonadaceae</taxon>
        <taxon>Pseudomonas</taxon>
    </lineage>
</organism>
<dbReference type="Pfam" id="PF13503">
    <property type="entry name" value="DUF4123"/>
    <property type="match status" value="1"/>
</dbReference>
<gene>
    <name evidence="2" type="ORF">C9I49_00325</name>
</gene>
<dbReference type="AlphaFoldDB" id="A0A2U2DEU8"/>
<accession>A0A2U2DEU8</accession>
<evidence type="ECO:0000313" key="3">
    <source>
        <dbReference type="Proteomes" id="UP000245056"/>
    </source>
</evidence>
<dbReference type="InterPro" id="IPR025391">
    <property type="entry name" value="DUF4123"/>
</dbReference>
<evidence type="ECO:0000313" key="2">
    <source>
        <dbReference type="EMBL" id="PWE47871.1"/>
    </source>
</evidence>
<protein>
    <submittedName>
        <fullName evidence="2">DUF4123 domain-containing protein</fullName>
    </submittedName>
</protein>
<dbReference type="EMBL" id="QFAW01000001">
    <property type="protein sequence ID" value="PWE47871.1"/>
    <property type="molecule type" value="Genomic_DNA"/>
</dbReference>
<dbReference type="RefSeq" id="WP_109519849.1">
    <property type="nucleotide sequence ID" value="NZ_QFAW01000001.1"/>
</dbReference>
<dbReference type="Proteomes" id="UP000245056">
    <property type="component" value="Unassembled WGS sequence"/>
</dbReference>
<sequence length="277" mass="31251">MNQAYLLLDRARISHLPEQLIELGGTTYHSLYQATAYSTLEEVGPLLVPVAPGSSLAQKFSSAWSATCGVWLESDAGEALLLEHLRSLVHARVAGDVTVLFRYFDPRVTSLWLAQMSDAERDRLMGPVRLIRLPELDIHQQNPEQAVERYAHEPWLSLTPDMLEHLATAQRRCFSQQLIEHTQQYFGEYLQGLDACALQQWASDCQQSAARHGYSAIDEALLWARFYAVLGTQFPEAADHAAYRRLLAEPGTSSEQRLDNLNTELTRQLLTDKESRA</sequence>
<evidence type="ECO:0000259" key="1">
    <source>
        <dbReference type="Pfam" id="PF13503"/>
    </source>
</evidence>
<feature type="domain" description="DUF4123" evidence="1">
    <location>
        <begin position="5"/>
        <end position="122"/>
    </location>
</feature>
<name>A0A2U2DEU8_9PSED</name>
<reference evidence="2 3" key="1">
    <citation type="submission" date="2018-05" db="EMBL/GenBank/DDBJ databases">
        <title>Genome sequences of two Antarctic strains of Pseudomonas prosekii: insights into adaptation to extreme conditions.</title>
        <authorList>
            <person name="Snopkova K."/>
            <person name="Dufkova K."/>
            <person name="Cejkova D."/>
            <person name="Sedlacek I."/>
            <person name="Smajs D."/>
        </authorList>
    </citation>
    <scope>NUCLEOTIDE SEQUENCE [LARGE SCALE GENOMIC DNA]</scope>
    <source>
        <strain evidence="2 3">P2673</strain>
    </source>
</reference>
<proteinExistence type="predicted"/>